<feature type="compositionally biased region" description="Basic and acidic residues" evidence="1">
    <location>
        <begin position="1"/>
        <end position="14"/>
    </location>
</feature>
<sequence length="72" mass="7607">MAFPLRSEEAKARPEANANEFSSGSEDSHPVAAVGSFVAAVHPQPSGEQDAYILMLLEGFSNASKITRNAAM</sequence>
<dbReference type="EnsemblMetazoa" id="ASIC006046-RA">
    <property type="protein sequence ID" value="ASIC006046-PA"/>
    <property type="gene ID" value="ASIC006046"/>
</dbReference>
<dbReference type="EMBL" id="ATLV01014386">
    <property type="status" value="NOT_ANNOTATED_CDS"/>
    <property type="molecule type" value="Genomic_DNA"/>
</dbReference>
<evidence type="ECO:0000313" key="2">
    <source>
        <dbReference type="EMBL" id="KFB38646.1"/>
    </source>
</evidence>
<dbReference type="AlphaFoldDB" id="A0A084VL02"/>
<reference evidence="2 4" key="1">
    <citation type="journal article" date="2014" name="BMC Genomics">
        <title>Genome sequence of Anopheles sinensis provides insight into genetics basis of mosquito competence for malaria parasites.</title>
        <authorList>
            <person name="Zhou D."/>
            <person name="Zhang D."/>
            <person name="Ding G."/>
            <person name="Shi L."/>
            <person name="Hou Q."/>
            <person name="Ye Y."/>
            <person name="Xu Y."/>
            <person name="Zhou H."/>
            <person name="Xiong C."/>
            <person name="Li S."/>
            <person name="Yu J."/>
            <person name="Hong S."/>
            <person name="Yu X."/>
            <person name="Zou P."/>
            <person name="Chen C."/>
            <person name="Chang X."/>
            <person name="Wang W."/>
            <person name="Lv Y."/>
            <person name="Sun Y."/>
            <person name="Ma L."/>
            <person name="Shen B."/>
            <person name="Zhu C."/>
        </authorList>
    </citation>
    <scope>NUCLEOTIDE SEQUENCE [LARGE SCALE GENOMIC DNA]</scope>
</reference>
<dbReference type="Proteomes" id="UP000030765">
    <property type="component" value="Unassembled WGS sequence"/>
</dbReference>
<reference evidence="3" key="2">
    <citation type="submission" date="2020-05" db="UniProtKB">
        <authorList>
            <consortium name="EnsemblMetazoa"/>
        </authorList>
    </citation>
    <scope>IDENTIFICATION</scope>
</reference>
<dbReference type="VEuPathDB" id="VectorBase:ASIC006046"/>
<protein>
    <submittedName>
        <fullName evidence="2 3">Glucan 1,4-beta-glucosidase</fullName>
    </submittedName>
</protein>
<name>A0A084VL02_ANOSI</name>
<gene>
    <name evidence="2" type="ORF">ZHAS_00006046</name>
</gene>
<dbReference type="EMBL" id="KE524970">
    <property type="protein sequence ID" value="KFB38646.1"/>
    <property type="molecule type" value="Genomic_DNA"/>
</dbReference>
<evidence type="ECO:0000313" key="3">
    <source>
        <dbReference type="EnsemblMetazoa" id="ASIC006046-PA"/>
    </source>
</evidence>
<accession>A0A084VL02</accession>
<evidence type="ECO:0000256" key="1">
    <source>
        <dbReference type="SAM" id="MobiDB-lite"/>
    </source>
</evidence>
<feature type="region of interest" description="Disordered" evidence="1">
    <location>
        <begin position="1"/>
        <end position="29"/>
    </location>
</feature>
<organism evidence="2">
    <name type="scientific">Anopheles sinensis</name>
    <name type="common">Mosquito</name>
    <dbReference type="NCBI Taxonomy" id="74873"/>
    <lineage>
        <taxon>Eukaryota</taxon>
        <taxon>Metazoa</taxon>
        <taxon>Ecdysozoa</taxon>
        <taxon>Arthropoda</taxon>
        <taxon>Hexapoda</taxon>
        <taxon>Insecta</taxon>
        <taxon>Pterygota</taxon>
        <taxon>Neoptera</taxon>
        <taxon>Endopterygota</taxon>
        <taxon>Diptera</taxon>
        <taxon>Nematocera</taxon>
        <taxon>Culicoidea</taxon>
        <taxon>Culicidae</taxon>
        <taxon>Anophelinae</taxon>
        <taxon>Anopheles</taxon>
    </lineage>
</organism>
<proteinExistence type="predicted"/>
<evidence type="ECO:0000313" key="4">
    <source>
        <dbReference type="Proteomes" id="UP000030765"/>
    </source>
</evidence>
<keyword evidence="4" id="KW-1185">Reference proteome</keyword>